<sequence>MLPNAGHLSPEVQTLKKHKTLELKNTFHSLKAHVSVHPRIWLFITILLIQVLIFFVTRALPISFSIPQLSSPSNAGECQSGRVYVYDLPAIFNRELADNCNDSDHFNWRCAAVSNNGFGPIETELVGIVPENLGPAWYKTNQFSSEILFHNRMLNYQCRTLDPESAAAFYIPFYAGLAVGKYLWFKFSGKDRDRDCELLLRWVQDQPFWKRSNGSDHFITLGRIIWDFRRLNNPELDWGSSFINMPAMRNVTRFTIERAPGDYYDVGVPYPTGFHPRSDSDVREWQSFVRNRDRTSLFCFVGVARGDIKNDFRELLLSHCRNESDSCRVVGCAETRCSITTSASLETFLGSDFCLQPRGDSFTRRSTFDCMVAGSIPVFFWNRTAYDQYEWFLPGEPESYSVFIDHNDVRNGTSIRGVLERFSREEVRRMREKVIESIPKFVYAKPSEGLESIRDAFDVAIDGVLKRFKKQRERVHVEKV</sequence>
<proteinExistence type="inferred from homology"/>
<gene>
    <name evidence="8" type="ORF">Din_036138</name>
</gene>
<dbReference type="EMBL" id="GHES01036138">
    <property type="protein sequence ID" value="MPA66697.1"/>
    <property type="molecule type" value="Transcribed_RNA"/>
</dbReference>
<name>A0A5B7BCW3_DAVIN</name>
<feature type="domain" description="Exostosin GT47" evidence="7">
    <location>
        <begin position="78"/>
        <end position="415"/>
    </location>
</feature>
<evidence type="ECO:0000256" key="4">
    <source>
        <dbReference type="ARBA" id="ARBA00022968"/>
    </source>
</evidence>
<evidence type="ECO:0000256" key="1">
    <source>
        <dbReference type="ARBA" id="ARBA00004323"/>
    </source>
</evidence>
<dbReference type="AlphaFoldDB" id="A0A5B7BCW3"/>
<organism evidence="8">
    <name type="scientific">Davidia involucrata</name>
    <name type="common">Dove tree</name>
    <dbReference type="NCBI Taxonomy" id="16924"/>
    <lineage>
        <taxon>Eukaryota</taxon>
        <taxon>Viridiplantae</taxon>
        <taxon>Streptophyta</taxon>
        <taxon>Embryophyta</taxon>
        <taxon>Tracheophyta</taxon>
        <taxon>Spermatophyta</taxon>
        <taxon>Magnoliopsida</taxon>
        <taxon>eudicotyledons</taxon>
        <taxon>Gunneridae</taxon>
        <taxon>Pentapetalae</taxon>
        <taxon>asterids</taxon>
        <taxon>Cornales</taxon>
        <taxon>Nyssaceae</taxon>
        <taxon>Davidia</taxon>
    </lineage>
</organism>
<comment type="subcellular location">
    <subcellularLocation>
        <location evidence="1">Golgi apparatus membrane</location>
        <topology evidence="1">Single-pass type II membrane protein</topology>
    </subcellularLocation>
</comment>
<feature type="transmembrane region" description="Helical" evidence="6">
    <location>
        <begin position="40"/>
        <end position="60"/>
    </location>
</feature>
<keyword evidence="4" id="KW-0735">Signal-anchor</keyword>
<keyword evidence="3" id="KW-0808">Transferase</keyword>
<dbReference type="GO" id="GO:0009969">
    <property type="term" value="P:xyloglucan biosynthetic process"/>
    <property type="evidence" value="ECO:0007669"/>
    <property type="project" value="TreeGrafter"/>
</dbReference>
<evidence type="ECO:0000256" key="6">
    <source>
        <dbReference type="SAM" id="Phobius"/>
    </source>
</evidence>
<dbReference type="PANTHER" id="PTHR11062:SF220">
    <property type="entry name" value="XYLOGLUCAN GALACTOSYLTRANSFERASE XLT2-LIKE"/>
    <property type="match status" value="1"/>
</dbReference>
<dbReference type="GO" id="GO:0000139">
    <property type="term" value="C:Golgi membrane"/>
    <property type="evidence" value="ECO:0007669"/>
    <property type="project" value="UniProtKB-SubCell"/>
</dbReference>
<evidence type="ECO:0000256" key="2">
    <source>
        <dbReference type="ARBA" id="ARBA00010271"/>
    </source>
</evidence>
<evidence type="ECO:0000259" key="7">
    <source>
        <dbReference type="Pfam" id="PF03016"/>
    </source>
</evidence>
<dbReference type="InterPro" id="IPR004263">
    <property type="entry name" value="Exostosin"/>
</dbReference>
<keyword evidence="5" id="KW-0333">Golgi apparatus</keyword>
<keyword evidence="6" id="KW-0472">Membrane</keyword>
<protein>
    <recommendedName>
        <fullName evidence="7">Exostosin GT47 domain-containing protein</fullName>
    </recommendedName>
</protein>
<reference evidence="8" key="1">
    <citation type="submission" date="2019-08" db="EMBL/GenBank/DDBJ databases">
        <title>Reference gene set and small RNA set construction with multiple tissues from Davidia involucrata Baill.</title>
        <authorList>
            <person name="Yang H."/>
            <person name="Zhou C."/>
            <person name="Li G."/>
            <person name="Wang J."/>
            <person name="Gao P."/>
            <person name="Wang M."/>
            <person name="Wang R."/>
            <person name="Zhao Y."/>
        </authorList>
    </citation>
    <scope>NUCLEOTIDE SEQUENCE</scope>
    <source>
        <tissue evidence="8">Mixed with DoveR01_LX</tissue>
    </source>
</reference>
<dbReference type="PANTHER" id="PTHR11062">
    <property type="entry name" value="EXOSTOSIN HEPARAN SULFATE GLYCOSYLTRANSFERASE -RELATED"/>
    <property type="match status" value="1"/>
</dbReference>
<accession>A0A5B7BCW3</accession>
<dbReference type="Pfam" id="PF03016">
    <property type="entry name" value="Exostosin_GT47"/>
    <property type="match status" value="1"/>
</dbReference>
<keyword evidence="6" id="KW-0812">Transmembrane</keyword>
<evidence type="ECO:0000256" key="3">
    <source>
        <dbReference type="ARBA" id="ARBA00022676"/>
    </source>
</evidence>
<dbReference type="GO" id="GO:0008378">
    <property type="term" value="F:galactosyltransferase activity"/>
    <property type="evidence" value="ECO:0007669"/>
    <property type="project" value="TreeGrafter"/>
</dbReference>
<evidence type="ECO:0000313" key="8">
    <source>
        <dbReference type="EMBL" id="MPA66697.1"/>
    </source>
</evidence>
<comment type="similarity">
    <text evidence="2">Belongs to the glycosyltransferase 47 family.</text>
</comment>
<dbReference type="InterPro" id="IPR040911">
    <property type="entry name" value="Exostosin_GT47"/>
</dbReference>
<keyword evidence="3" id="KW-0328">Glycosyltransferase</keyword>
<keyword evidence="6" id="KW-1133">Transmembrane helix</keyword>
<evidence type="ECO:0000256" key="5">
    <source>
        <dbReference type="ARBA" id="ARBA00023034"/>
    </source>
</evidence>